<name>A0A3S4U149_9ACTN</name>
<dbReference type="GeneID" id="64407495"/>
<dbReference type="Proteomes" id="UP000273044">
    <property type="component" value="Chromosome"/>
</dbReference>
<dbReference type="EMBL" id="LR134406">
    <property type="protein sequence ID" value="VEH70737.1"/>
    <property type="molecule type" value="Genomic_DNA"/>
</dbReference>
<accession>A0A3S4U149</accession>
<proteinExistence type="predicted"/>
<dbReference type="AlphaFoldDB" id="A0A3S4U149"/>
<gene>
    <name evidence="1" type="ORF">NCTC12967_02043</name>
</gene>
<evidence type="ECO:0000313" key="1">
    <source>
        <dbReference type="EMBL" id="VEH70737.1"/>
    </source>
</evidence>
<sequence length="237" mass="26289">MHMTFRESELDRMARSGWMGPAVREMLALRGLPTPVEHLEGIQDDDWWKRAERAVAALREHFATFRFGERTEFGLLLVPSPRKIDTRSHLPSAVRKQQSPGLGEDFVDPALGQGVDLTLPMVPWTPFVSVIGPQGISAGSHTDVRDAERRRFEVLGHDTRDAMTRQLWGARLLQSPAGTIPDSDYNDTWTFTLFPAEPLVDGKAASGTVLKGRVRFRLGKSNRGISSARVAPGIPVP</sequence>
<reference evidence="1 2" key="1">
    <citation type="submission" date="2018-12" db="EMBL/GenBank/DDBJ databases">
        <authorList>
            <consortium name="Pathogen Informatics"/>
        </authorList>
    </citation>
    <scope>NUCLEOTIDE SEQUENCE [LARGE SCALE GENOMIC DNA]</scope>
    <source>
        <strain evidence="1 2">NCTC12967</strain>
    </source>
</reference>
<keyword evidence="2" id="KW-1185">Reference proteome</keyword>
<protein>
    <submittedName>
        <fullName evidence="1">Uncharacterized protein</fullName>
    </submittedName>
</protein>
<evidence type="ECO:0000313" key="2">
    <source>
        <dbReference type="Proteomes" id="UP000273044"/>
    </source>
</evidence>
<organism evidence="1 2">
    <name type="scientific">Arachnia propionica</name>
    <dbReference type="NCBI Taxonomy" id="1750"/>
    <lineage>
        <taxon>Bacteria</taxon>
        <taxon>Bacillati</taxon>
        <taxon>Actinomycetota</taxon>
        <taxon>Actinomycetes</taxon>
        <taxon>Propionibacteriales</taxon>
        <taxon>Propionibacteriaceae</taxon>
        <taxon>Arachnia</taxon>
    </lineage>
</organism>
<dbReference type="RefSeq" id="WP_061788296.1">
    <property type="nucleotide sequence ID" value="NZ_CP072386.1"/>
</dbReference>